<reference evidence="2" key="1">
    <citation type="submission" date="2021-03" db="EMBL/GenBank/DDBJ databases">
        <title>Genomic Encyclopedia of Type Strains, Phase IV (KMG-IV): sequencing the most valuable type-strain genomes for metagenomic binning, comparative biology and taxonomic classification.</title>
        <authorList>
            <person name="Goeker M."/>
        </authorList>
    </citation>
    <scope>NUCLEOTIDE SEQUENCE</scope>
    <source>
        <strain evidence="2">DSM 15523</strain>
        <strain evidence="3 5">DSM 16476</strain>
    </source>
</reference>
<feature type="region of interest" description="Disordered" evidence="1">
    <location>
        <begin position="36"/>
        <end position="56"/>
    </location>
</feature>
<evidence type="ECO:0000313" key="5">
    <source>
        <dbReference type="Proteomes" id="UP001231587"/>
    </source>
</evidence>
<dbReference type="EMBL" id="JAGGJQ010000011">
    <property type="protein sequence ID" value="MBP1841352.1"/>
    <property type="molecule type" value="Genomic_DNA"/>
</dbReference>
<sequence>MKPTVMQSAAKHLINKPQIKINPELDFSFRRNDKKHPIMKPTVMQNEEQRSEASQH</sequence>
<protein>
    <submittedName>
        <fullName evidence="2">Uncharacterized protein</fullName>
    </submittedName>
</protein>
<proteinExistence type="predicted"/>
<name>A0A9X1CCP8_9FLAO</name>
<dbReference type="AlphaFoldDB" id="A0A9X1CCP8"/>
<comment type="caution">
    <text evidence="2">The sequence shown here is derived from an EMBL/GenBank/DDBJ whole genome shotgun (WGS) entry which is preliminary data.</text>
</comment>
<organism evidence="2 4">
    <name type="scientific">Formosa algae</name>
    <dbReference type="NCBI Taxonomy" id="225843"/>
    <lineage>
        <taxon>Bacteria</taxon>
        <taxon>Pseudomonadati</taxon>
        <taxon>Bacteroidota</taxon>
        <taxon>Flavobacteriia</taxon>
        <taxon>Flavobacteriales</taxon>
        <taxon>Flavobacteriaceae</taxon>
        <taxon>Formosa</taxon>
    </lineage>
</organism>
<gene>
    <name evidence="2" type="ORF">J2Z56_003286</name>
    <name evidence="3" type="ORF">J2Z57_003180</name>
</gene>
<accession>A0A9X1CCP8</accession>
<dbReference type="Proteomes" id="UP001138672">
    <property type="component" value="Unassembled WGS sequence"/>
</dbReference>
<evidence type="ECO:0000313" key="2">
    <source>
        <dbReference type="EMBL" id="MBP1841352.1"/>
    </source>
</evidence>
<evidence type="ECO:0000256" key="1">
    <source>
        <dbReference type="SAM" id="MobiDB-lite"/>
    </source>
</evidence>
<dbReference type="EMBL" id="JAUSUU010000010">
    <property type="protein sequence ID" value="MDQ0336726.1"/>
    <property type="molecule type" value="Genomic_DNA"/>
</dbReference>
<feature type="compositionally biased region" description="Basic and acidic residues" evidence="1">
    <location>
        <begin position="47"/>
        <end position="56"/>
    </location>
</feature>
<evidence type="ECO:0000313" key="3">
    <source>
        <dbReference type="EMBL" id="MDQ0336726.1"/>
    </source>
</evidence>
<keyword evidence="5" id="KW-1185">Reference proteome</keyword>
<evidence type="ECO:0000313" key="4">
    <source>
        <dbReference type="Proteomes" id="UP001138672"/>
    </source>
</evidence>
<dbReference type="Proteomes" id="UP001231587">
    <property type="component" value="Unassembled WGS sequence"/>
</dbReference>